<dbReference type="Proteomes" id="UP000053099">
    <property type="component" value="Unassembled WGS sequence"/>
</dbReference>
<dbReference type="InterPro" id="IPR047872">
    <property type="entry name" value="EFG_IV"/>
</dbReference>
<dbReference type="PANTHER" id="PTHR43261">
    <property type="entry name" value="TRANSLATION ELONGATION FACTOR G-RELATED"/>
    <property type="match status" value="1"/>
</dbReference>
<dbReference type="FunFam" id="3.30.70.870:FF:000002">
    <property type="entry name" value="Translation elongation factor 2"/>
    <property type="match status" value="1"/>
</dbReference>
<dbReference type="InterPro" id="IPR014721">
    <property type="entry name" value="Ribsml_uS5_D2-typ_fold_subgr"/>
</dbReference>
<dbReference type="Pfam" id="PF14492">
    <property type="entry name" value="EFG_III"/>
    <property type="match status" value="1"/>
</dbReference>
<dbReference type="GO" id="GO:0003746">
    <property type="term" value="F:translation elongation factor activity"/>
    <property type="evidence" value="ECO:0007669"/>
    <property type="project" value="UniProtKB-KW"/>
</dbReference>
<dbReference type="SUPFAM" id="SSF54980">
    <property type="entry name" value="EF-G C-terminal domain-like"/>
    <property type="match status" value="2"/>
</dbReference>
<dbReference type="InterPro" id="IPR020568">
    <property type="entry name" value="Ribosomal_Su5_D2-typ_SF"/>
</dbReference>
<gene>
    <name evidence="4" type="ORF">AN926_07965</name>
</gene>
<reference evidence="4 5" key="1">
    <citation type="submission" date="2015-09" db="EMBL/GenBank/DDBJ databases">
        <title>Draft genome sequence of Thermus scotoductus strain K1 isolated from a geothermal spring in Nagorno-Karabakh, Armenia.</title>
        <authorList>
            <person name="Saghatelyan A."/>
            <person name="Poghosyan L."/>
            <person name="Panosyan H."/>
            <person name="Birkeland N.-K."/>
        </authorList>
    </citation>
    <scope>NUCLEOTIDE SEQUENCE [LARGE SCALE GENOMIC DNA]</scope>
    <source>
        <strain evidence="4 5">K1</strain>
    </source>
</reference>
<dbReference type="PATRIC" id="fig|37636.3.peg.774"/>
<dbReference type="GO" id="GO:0032790">
    <property type="term" value="P:ribosome disassembly"/>
    <property type="evidence" value="ECO:0007669"/>
    <property type="project" value="TreeGrafter"/>
</dbReference>
<dbReference type="SUPFAM" id="SSF54211">
    <property type="entry name" value="Ribosomal protein S5 domain 2-like"/>
    <property type="match status" value="1"/>
</dbReference>
<dbReference type="SMART" id="SM00838">
    <property type="entry name" value="EFG_C"/>
    <property type="match status" value="1"/>
</dbReference>
<keyword evidence="4" id="KW-0648">Protein biosynthesis</keyword>
<dbReference type="CDD" id="cd01434">
    <property type="entry name" value="EFG_mtEFG1_IV"/>
    <property type="match status" value="1"/>
</dbReference>
<dbReference type="NCBIfam" id="NF009379">
    <property type="entry name" value="PRK12740.1-3"/>
    <property type="match status" value="1"/>
</dbReference>
<dbReference type="SMART" id="SM00889">
    <property type="entry name" value="EFG_IV"/>
    <property type="match status" value="1"/>
</dbReference>
<dbReference type="InterPro" id="IPR009022">
    <property type="entry name" value="EFG_III"/>
</dbReference>
<dbReference type="InterPro" id="IPR041095">
    <property type="entry name" value="EFG_II"/>
</dbReference>
<organism evidence="4 5">
    <name type="scientific">Thermus scotoductus</name>
    <dbReference type="NCBI Taxonomy" id="37636"/>
    <lineage>
        <taxon>Bacteria</taxon>
        <taxon>Thermotogati</taxon>
        <taxon>Deinococcota</taxon>
        <taxon>Deinococci</taxon>
        <taxon>Thermales</taxon>
        <taxon>Thermaceae</taxon>
        <taxon>Thermus</taxon>
    </lineage>
</organism>
<dbReference type="PANTHER" id="PTHR43261:SF6">
    <property type="entry name" value="ELONGATION FACTOR G-LIKE PROTEIN"/>
    <property type="match status" value="1"/>
</dbReference>
<dbReference type="Gene3D" id="3.30.70.870">
    <property type="entry name" value="Elongation Factor G (Translational Gtpase), domain 3"/>
    <property type="match status" value="1"/>
</dbReference>
<dbReference type="AlphaFoldDB" id="A0A0N0ZQW8"/>
<dbReference type="CDD" id="cd16262">
    <property type="entry name" value="EFG_III"/>
    <property type="match status" value="1"/>
</dbReference>
<evidence type="ECO:0000313" key="5">
    <source>
        <dbReference type="Proteomes" id="UP000053099"/>
    </source>
</evidence>
<dbReference type="InterPro" id="IPR000640">
    <property type="entry name" value="EFG_V-like"/>
</dbReference>
<evidence type="ECO:0000259" key="3">
    <source>
        <dbReference type="PROSITE" id="PS51722"/>
    </source>
</evidence>
<dbReference type="Gene3D" id="3.30.70.240">
    <property type="match status" value="1"/>
</dbReference>
<protein>
    <submittedName>
        <fullName evidence="4">Elongation factor G</fullName>
    </submittedName>
</protein>
<feature type="domain" description="Tr-type G" evidence="3">
    <location>
        <begin position="6"/>
        <end position="275"/>
    </location>
</feature>
<dbReference type="Pfam" id="PF00679">
    <property type="entry name" value="EFG_C"/>
    <property type="match status" value="1"/>
</dbReference>
<dbReference type="Pfam" id="PF22042">
    <property type="entry name" value="EF-G_D2"/>
    <property type="match status" value="1"/>
</dbReference>
<dbReference type="Pfam" id="PF00009">
    <property type="entry name" value="GTP_EFTU"/>
    <property type="match status" value="1"/>
</dbReference>
<name>A0A0N0ZQW8_THESC</name>
<dbReference type="NCBIfam" id="NF009381">
    <property type="entry name" value="PRK12740.1-5"/>
    <property type="match status" value="1"/>
</dbReference>
<dbReference type="FunFam" id="3.30.70.240:FF:000001">
    <property type="entry name" value="Elongation factor G"/>
    <property type="match status" value="1"/>
</dbReference>
<dbReference type="Gene3D" id="3.30.230.10">
    <property type="match status" value="1"/>
</dbReference>
<proteinExistence type="predicted"/>
<dbReference type="InterPro" id="IPR053905">
    <property type="entry name" value="EF-G-like_DII"/>
</dbReference>
<dbReference type="InterPro" id="IPR009000">
    <property type="entry name" value="Transl_B-barrel_sf"/>
</dbReference>
<dbReference type="GO" id="GO:0005525">
    <property type="term" value="F:GTP binding"/>
    <property type="evidence" value="ECO:0007669"/>
    <property type="project" value="UniProtKB-KW"/>
</dbReference>
<sequence length="666" mass="73388">MIPGTSPIRTVALVGHAGSGKTTLTEALLFRTGAKERMGRVEDGTTTTDYTPEAKLHRTTVRTGVAPLKYKDHRIFLLDAPGYGDFVGEIRGALEAADAVLVAVSAENGVQVGTERAWTVAERLALPRMVVVTKLDKGGDYYALLEDLRATLGHILPIDLPLFEGGRWVGLIDVFHGKAYRYENGQEVEVPVPEEERERAERFRQEVLEAIVETDEALLEKYLEGEEVTGEALEKAFHEAVRQGLLYPVALASGTEGIGVLPLLDLILEALPSPEERFGEGPALAKVFKVQVDPFMGQVAYVRLYRGRLKPGDTLQSEAGAIRLPHLYVPMGKDLLEVEEAEGGYILGLPKAENLHRGMVLWQGERPESEAVPFARLPEPNVPVAIRPKGRTDEAKLGEALRKLLEEDPSLKLERQEETGEFLLWGHGELHLTTAKERLADYGVEVEFSVPKVPYRETIRKVAEGQGKYKKQTGGHGQYGDVWLRLEPAPEYSFEWRITGGVIPSKYQEAIEEGILEAAKKGVLAGYPVMGFKAIVYNGSYHEVDSSDLAFQIAASMAFKKVMELASPVLLEPIYQIKVIAPQERVGDILSDLQARRGRILGMEQEGALAAVRAEVPLAEVLEYYKALPSLTGGAGAYTLEFSHYAEVPPHLAQKIVQERKSAEET</sequence>
<dbReference type="InterPro" id="IPR005225">
    <property type="entry name" value="Small_GTP-bd"/>
</dbReference>
<dbReference type="CDD" id="cd04170">
    <property type="entry name" value="EF-G_bact"/>
    <property type="match status" value="1"/>
</dbReference>
<dbReference type="CDD" id="cd03713">
    <property type="entry name" value="EFG_mtEFG_C"/>
    <property type="match status" value="1"/>
</dbReference>
<dbReference type="NCBIfam" id="TIGR00231">
    <property type="entry name" value="small_GTP"/>
    <property type="match status" value="1"/>
</dbReference>
<dbReference type="FunFam" id="3.30.230.10:FF:000003">
    <property type="entry name" value="Elongation factor G"/>
    <property type="match status" value="1"/>
</dbReference>
<evidence type="ECO:0000256" key="2">
    <source>
        <dbReference type="ARBA" id="ARBA00023134"/>
    </source>
</evidence>
<dbReference type="GO" id="GO:0003924">
    <property type="term" value="F:GTPase activity"/>
    <property type="evidence" value="ECO:0007669"/>
    <property type="project" value="InterPro"/>
</dbReference>
<dbReference type="Pfam" id="PF03764">
    <property type="entry name" value="EFG_IV"/>
    <property type="match status" value="1"/>
</dbReference>
<dbReference type="InterPro" id="IPR027417">
    <property type="entry name" value="P-loop_NTPase"/>
</dbReference>
<dbReference type="SUPFAM" id="SSF52540">
    <property type="entry name" value="P-loop containing nucleoside triphosphate hydrolases"/>
    <property type="match status" value="1"/>
</dbReference>
<accession>A0A0N0ZQW8</accession>
<keyword evidence="2" id="KW-0342">GTP-binding</keyword>
<comment type="caution">
    <text evidence="4">The sequence shown here is derived from an EMBL/GenBank/DDBJ whole genome shotgun (WGS) entry which is preliminary data.</text>
</comment>
<dbReference type="EMBL" id="LJJR01000022">
    <property type="protein sequence ID" value="KPD29401.1"/>
    <property type="molecule type" value="Genomic_DNA"/>
</dbReference>
<dbReference type="Gene3D" id="3.40.50.300">
    <property type="entry name" value="P-loop containing nucleotide triphosphate hydrolases"/>
    <property type="match status" value="1"/>
</dbReference>
<dbReference type="InterPro" id="IPR000795">
    <property type="entry name" value="T_Tr_GTP-bd_dom"/>
</dbReference>
<dbReference type="Gene3D" id="2.40.30.10">
    <property type="entry name" value="Translation factors"/>
    <property type="match status" value="1"/>
</dbReference>
<keyword evidence="1" id="KW-0547">Nucleotide-binding</keyword>
<evidence type="ECO:0000313" key="4">
    <source>
        <dbReference type="EMBL" id="KPD29401.1"/>
    </source>
</evidence>
<dbReference type="PROSITE" id="PS51722">
    <property type="entry name" value="G_TR_2"/>
    <property type="match status" value="1"/>
</dbReference>
<dbReference type="InterPro" id="IPR005517">
    <property type="entry name" value="Transl_elong_EFG/EF2_IV"/>
</dbReference>
<evidence type="ECO:0000256" key="1">
    <source>
        <dbReference type="ARBA" id="ARBA00022741"/>
    </source>
</evidence>
<dbReference type="InterPro" id="IPR035647">
    <property type="entry name" value="EFG_III/V"/>
</dbReference>
<keyword evidence="4" id="KW-0251">Elongation factor</keyword>
<dbReference type="InterPro" id="IPR035649">
    <property type="entry name" value="EFG_V"/>
</dbReference>
<dbReference type="SUPFAM" id="SSF50447">
    <property type="entry name" value="Translation proteins"/>
    <property type="match status" value="1"/>
</dbReference>